<dbReference type="GO" id="GO:0052689">
    <property type="term" value="F:carboxylic ester hydrolase activity"/>
    <property type="evidence" value="ECO:0007669"/>
    <property type="project" value="TreeGrafter"/>
</dbReference>
<dbReference type="STRING" id="554155.C5FP19"/>
<comment type="similarity">
    <text evidence="1">Belongs to the AB hydrolase superfamily. AB hydrolase 2 family.</text>
</comment>
<evidence type="ECO:0000313" key="4">
    <source>
        <dbReference type="EMBL" id="EEQ31872.1"/>
    </source>
</evidence>
<dbReference type="GeneID" id="9230070"/>
<proteinExistence type="inferred from homology"/>
<dbReference type="InterPro" id="IPR029058">
    <property type="entry name" value="AB_hydrolase_fold"/>
</dbReference>
<dbReference type="Proteomes" id="UP000002035">
    <property type="component" value="Unassembled WGS sequence"/>
</dbReference>
<dbReference type="VEuPathDB" id="FungiDB:MCYG_04691"/>
<dbReference type="GO" id="GO:0008474">
    <property type="term" value="F:palmitoyl-(protein) hydrolase activity"/>
    <property type="evidence" value="ECO:0007669"/>
    <property type="project" value="TreeGrafter"/>
</dbReference>
<dbReference type="InterPro" id="IPR003140">
    <property type="entry name" value="PLipase/COase/thioEstase"/>
</dbReference>
<dbReference type="OMA" id="LGHWYSE"/>
<dbReference type="Pfam" id="PF02230">
    <property type="entry name" value="Abhydrolase_2"/>
    <property type="match status" value="1"/>
</dbReference>
<dbReference type="InterPro" id="IPR050565">
    <property type="entry name" value="LYPA1-2/EST-like"/>
</dbReference>
<evidence type="ECO:0000256" key="1">
    <source>
        <dbReference type="ARBA" id="ARBA00006499"/>
    </source>
</evidence>
<dbReference type="Gene3D" id="3.40.50.1820">
    <property type="entry name" value="alpha/beta hydrolase"/>
    <property type="match status" value="1"/>
</dbReference>
<feature type="region of interest" description="Disordered" evidence="2">
    <location>
        <begin position="199"/>
        <end position="225"/>
    </location>
</feature>
<dbReference type="RefSeq" id="XP_002846954.1">
    <property type="nucleotide sequence ID" value="XM_002846908.1"/>
</dbReference>
<evidence type="ECO:0000259" key="3">
    <source>
        <dbReference type="Pfam" id="PF02230"/>
    </source>
</evidence>
<protein>
    <recommendedName>
        <fullName evidence="3">Phospholipase/carboxylesterase/thioesterase domain-containing protein</fullName>
    </recommendedName>
</protein>
<feature type="domain" description="Phospholipase/carboxylesterase/thioesterase" evidence="3">
    <location>
        <begin position="11"/>
        <end position="185"/>
    </location>
</feature>
<dbReference type="PANTHER" id="PTHR10655:SF64">
    <property type="entry name" value="PHOSPHOLIPASE_CARBOXYLESTERASE_THIOESTERASE DOMAIN-CONTAINING PROTEIN"/>
    <property type="match status" value="1"/>
</dbReference>
<keyword evidence="5" id="KW-1185">Reference proteome</keyword>
<dbReference type="SUPFAM" id="SSF53474">
    <property type="entry name" value="alpha/beta-Hydrolases"/>
    <property type="match status" value="1"/>
</dbReference>
<dbReference type="OrthoDB" id="2418081at2759"/>
<reference evidence="5" key="1">
    <citation type="journal article" date="2012" name="MBio">
        <title>Comparative genome analysis of Trichophyton rubrum and related dermatophytes reveals candidate genes involved in infection.</title>
        <authorList>
            <person name="Martinez D.A."/>
            <person name="Oliver B.G."/>
            <person name="Graeser Y."/>
            <person name="Goldberg J.M."/>
            <person name="Li W."/>
            <person name="Martinez-Rossi N.M."/>
            <person name="Monod M."/>
            <person name="Shelest E."/>
            <person name="Barton R.C."/>
            <person name="Birch E."/>
            <person name="Brakhage A.A."/>
            <person name="Chen Z."/>
            <person name="Gurr S.J."/>
            <person name="Heiman D."/>
            <person name="Heitman J."/>
            <person name="Kosti I."/>
            <person name="Rossi A."/>
            <person name="Saif S."/>
            <person name="Samalova M."/>
            <person name="Saunders C.W."/>
            <person name="Shea T."/>
            <person name="Summerbell R.C."/>
            <person name="Xu J."/>
            <person name="Young S."/>
            <person name="Zeng Q."/>
            <person name="Birren B.W."/>
            <person name="Cuomo C.A."/>
            <person name="White T.C."/>
        </authorList>
    </citation>
    <scope>NUCLEOTIDE SEQUENCE [LARGE SCALE GENOMIC DNA]</scope>
    <source>
        <strain evidence="5">ATCC MYA-4605 / CBS 113480</strain>
    </source>
</reference>
<dbReference type="eggNOG" id="ENOG502SP08">
    <property type="taxonomic scope" value="Eukaryota"/>
</dbReference>
<evidence type="ECO:0000313" key="5">
    <source>
        <dbReference type="Proteomes" id="UP000002035"/>
    </source>
</evidence>
<feature type="compositionally biased region" description="Low complexity" evidence="2">
    <location>
        <begin position="214"/>
        <end position="223"/>
    </location>
</feature>
<sequence length="318" mass="34725">MPEMAPGYPEPLVISPLDVHQYTFILLHGQGSSAVKFGPTLLSSPISGLPGSTCPECTLASTFPHAKFVFPTASRRRATVYKRSIINQWFDSWTLSTDTAPPATALERQMRESLQIDGLRETATYLHELLRREVSLLGGNSKRVFLGGLSQGCAASLVALLLWDGGPLGAAIGMCGWLPFQRQMDLVARGVDDIEEGAHVGDEDFNPFEDSADSSDNNDISKSPRPPPVQAVAFLMEELEISLPSTLPCTLPFQDTRLFIGHGVEDQKIPVCLGREAASFLDTMGMEVTWKDWLSSVFIGLTMPTSTYSLDSYSSHQN</sequence>
<dbReference type="PANTHER" id="PTHR10655">
    <property type="entry name" value="LYSOPHOSPHOLIPASE-RELATED"/>
    <property type="match status" value="1"/>
</dbReference>
<dbReference type="EMBL" id="DS995704">
    <property type="protein sequence ID" value="EEQ31872.1"/>
    <property type="molecule type" value="Genomic_DNA"/>
</dbReference>
<gene>
    <name evidence="4" type="ORF">MCYG_04691</name>
</gene>
<organism evidence="4 5">
    <name type="scientific">Arthroderma otae (strain ATCC MYA-4605 / CBS 113480)</name>
    <name type="common">Microsporum canis</name>
    <dbReference type="NCBI Taxonomy" id="554155"/>
    <lineage>
        <taxon>Eukaryota</taxon>
        <taxon>Fungi</taxon>
        <taxon>Dikarya</taxon>
        <taxon>Ascomycota</taxon>
        <taxon>Pezizomycotina</taxon>
        <taxon>Eurotiomycetes</taxon>
        <taxon>Eurotiomycetidae</taxon>
        <taxon>Onygenales</taxon>
        <taxon>Arthrodermataceae</taxon>
        <taxon>Microsporum</taxon>
    </lineage>
</organism>
<dbReference type="AlphaFoldDB" id="C5FP19"/>
<dbReference type="HOGENOM" id="CLU_049413_2_1_1"/>
<evidence type="ECO:0000256" key="2">
    <source>
        <dbReference type="SAM" id="MobiDB-lite"/>
    </source>
</evidence>
<feature type="compositionally biased region" description="Acidic residues" evidence="2">
    <location>
        <begin position="203"/>
        <end position="213"/>
    </location>
</feature>
<dbReference type="GO" id="GO:0005737">
    <property type="term" value="C:cytoplasm"/>
    <property type="evidence" value="ECO:0007669"/>
    <property type="project" value="TreeGrafter"/>
</dbReference>
<name>C5FP19_ARTOC</name>
<accession>C5FP19</accession>